<evidence type="ECO:0000313" key="2">
    <source>
        <dbReference type="Proteomes" id="UP000580250"/>
    </source>
</evidence>
<name>A0A6V7V7H1_MELEN</name>
<dbReference type="Proteomes" id="UP000580250">
    <property type="component" value="Unassembled WGS sequence"/>
</dbReference>
<protein>
    <submittedName>
        <fullName evidence="1">Uncharacterized protein</fullName>
    </submittedName>
</protein>
<gene>
    <name evidence="1" type="ORF">MENT_LOCUS22187</name>
</gene>
<evidence type="ECO:0000313" key="1">
    <source>
        <dbReference type="EMBL" id="CAD2170762.1"/>
    </source>
</evidence>
<organism evidence="1 2">
    <name type="scientific">Meloidogyne enterolobii</name>
    <name type="common">Root-knot nematode worm</name>
    <name type="synonym">Meloidogyne mayaguensis</name>
    <dbReference type="NCBI Taxonomy" id="390850"/>
    <lineage>
        <taxon>Eukaryota</taxon>
        <taxon>Metazoa</taxon>
        <taxon>Ecdysozoa</taxon>
        <taxon>Nematoda</taxon>
        <taxon>Chromadorea</taxon>
        <taxon>Rhabditida</taxon>
        <taxon>Tylenchina</taxon>
        <taxon>Tylenchomorpha</taxon>
        <taxon>Tylenchoidea</taxon>
        <taxon>Meloidogynidae</taxon>
        <taxon>Meloidogyninae</taxon>
        <taxon>Meloidogyne</taxon>
    </lineage>
</organism>
<dbReference type="AlphaFoldDB" id="A0A6V7V7H1"/>
<dbReference type="EMBL" id="CAJEWN010000173">
    <property type="protein sequence ID" value="CAD2170762.1"/>
    <property type="molecule type" value="Genomic_DNA"/>
</dbReference>
<proteinExistence type="predicted"/>
<accession>A0A6V7V7H1</accession>
<sequence>MLNISISKAQLPQHLNNCTIFQPAHSIRYFRTSTSGSHKIIPQLQIQQGTSSAILTQGQILNPQNIIVVSSNTVGAVDHQMNDGDGGLSDTVGLYLAQFQFPFTPLSFFPFCGQNLLCFNATTLLIFFHSVLCMLCNQRSCCIWTSSIWFCFKTSRGGCGAPFSNIKSTSPLWHVACVL</sequence>
<comment type="caution">
    <text evidence="1">The sequence shown here is derived from an EMBL/GenBank/DDBJ whole genome shotgun (WGS) entry which is preliminary data.</text>
</comment>
<reference evidence="1 2" key="1">
    <citation type="submission" date="2020-08" db="EMBL/GenBank/DDBJ databases">
        <authorList>
            <person name="Koutsovoulos G."/>
            <person name="Danchin GJ E."/>
        </authorList>
    </citation>
    <scope>NUCLEOTIDE SEQUENCE [LARGE SCALE GENOMIC DNA]</scope>
</reference>